<dbReference type="GeneID" id="24128407"/>
<dbReference type="RefSeq" id="XP_012199998.1">
    <property type="nucleotide sequence ID" value="XM_012344608.1"/>
</dbReference>
<protein>
    <submittedName>
        <fullName evidence="1">Uncharacterized protein</fullName>
    </submittedName>
</protein>
<evidence type="ECO:0000313" key="1">
    <source>
        <dbReference type="EMBL" id="KDO29502.1"/>
    </source>
</evidence>
<name>A0A067CRQ8_SAPPC</name>
<sequence length="224" mass="25214">MGRPPLPRPIAVCDFDAIIASDKEMYPTDTPLTPEAMAQWYMFHPEFGMIYDGLGCCIVVPVTKATWAAYIRKEIDEAGLVNGVFDAATDEDGELGLHLYHIEKTPAWTREFERMATVVLADLGRILENLRASRPAHLRPLQVIGFSALAASEAGYKTSRTMFKMTQLYEAEEFLYRHKTTRELIVVTLSDLPLDETMWVKEGETRLMALDGVAACRDLFSLSF</sequence>
<dbReference type="VEuPathDB" id="FungiDB:SPRG_06042"/>
<dbReference type="AlphaFoldDB" id="A0A067CRQ8"/>
<gene>
    <name evidence="1" type="ORF">SPRG_06042</name>
</gene>
<reference evidence="1 2" key="1">
    <citation type="journal article" date="2013" name="PLoS Genet.">
        <title>Distinctive expansion of potential virulence genes in the genome of the oomycete fish pathogen Saprolegnia parasitica.</title>
        <authorList>
            <person name="Jiang R.H."/>
            <person name="de Bruijn I."/>
            <person name="Haas B.J."/>
            <person name="Belmonte R."/>
            <person name="Lobach L."/>
            <person name="Christie J."/>
            <person name="van den Ackerveken G."/>
            <person name="Bottin A."/>
            <person name="Bulone V."/>
            <person name="Diaz-Moreno S.M."/>
            <person name="Dumas B."/>
            <person name="Fan L."/>
            <person name="Gaulin E."/>
            <person name="Govers F."/>
            <person name="Grenville-Briggs L.J."/>
            <person name="Horner N.R."/>
            <person name="Levin J.Z."/>
            <person name="Mammella M."/>
            <person name="Meijer H.J."/>
            <person name="Morris P."/>
            <person name="Nusbaum C."/>
            <person name="Oome S."/>
            <person name="Phillips A.J."/>
            <person name="van Rooyen D."/>
            <person name="Rzeszutek E."/>
            <person name="Saraiva M."/>
            <person name="Secombes C.J."/>
            <person name="Seidl M.F."/>
            <person name="Snel B."/>
            <person name="Stassen J.H."/>
            <person name="Sykes S."/>
            <person name="Tripathy S."/>
            <person name="van den Berg H."/>
            <person name="Vega-Arreguin J.C."/>
            <person name="Wawra S."/>
            <person name="Young S.K."/>
            <person name="Zeng Q."/>
            <person name="Dieguez-Uribeondo J."/>
            <person name="Russ C."/>
            <person name="Tyler B.M."/>
            <person name="van West P."/>
        </authorList>
    </citation>
    <scope>NUCLEOTIDE SEQUENCE [LARGE SCALE GENOMIC DNA]</scope>
    <source>
        <strain evidence="1 2">CBS 223.65</strain>
    </source>
</reference>
<dbReference type="EMBL" id="KK583206">
    <property type="protein sequence ID" value="KDO29502.1"/>
    <property type="molecule type" value="Genomic_DNA"/>
</dbReference>
<organism evidence="1 2">
    <name type="scientific">Saprolegnia parasitica (strain CBS 223.65)</name>
    <dbReference type="NCBI Taxonomy" id="695850"/>
    <lineage>
        <taxon>Eukaryota</taxon>
        <taxon>Sar</taxon>
        <taxon>Stramenopiles</taxon>
        <taxon>Oomycota</taxon>
        <taxon>Saprolegniomycetes</taxon>
        <taxon>Saprolegniales</taxon>
        <taxon>Saprolegniaceae</taxon>
        <taxon>Saprolegnia</taxon>
    </lineage>
</organism>
<dbReference type="OMA" id="EAMAQWY"/>
<proteinExistence type="predicted"/>
<dbReference type="KEGG" id="spar:SPRG_06042"/>
<accession>A0A067CRQ8</accession>
<keyword evidence="2" id="KW-1185">Reference proteome</keyword>
<dbReference type="OrthoDB" id="4735138at2759"/>
<evidence type="ECO:0000313" key="2">
    <source>
        <dbReference type="Proteomes" id="UP000030745"/>
    </source>
</evidence>
<dbReference type="Proteomes" id="UP000030745">
    <property type="component" value="Unassembled WGS sequence"/>
</dbReference>